<accession>A0A9P4VQZ6</accession>
<organism evidence="2 3">
    <name type="scientific">Patellaria atrata CBS 101060</name>
    <dbReference type="NCBI Taxonomy" id="1346257"/>
    <lineage>
        <taxon>Eukaryota</taxon>
        <taxon>Fungi</taxon>
        <taxon>Dikarya</taxon>
        <taxon>Ascomycota</taxon>
        <taxon>Pezizomycotina</taxon>
        <taxon>Dothideomycetes</taxon>
        <taxon>Dothideomycetes incertae sedis</taxon>
        <taxon>Patellariales</taxon>
        <taxon>Patellariaceae</taxon>
        <taxon>Patellaria</taxon>
    </lineage>
</organism>
<dbReference type="EMBL" id="MU006093">
    <property type="protein sequence ID" value="KAF2840403.1"/>
    <property type="molecule type" value="Genomic_DNA"/>
</dbReference>
<keyword evidence="1" id="KW-0732">Signal</keyword>
<proteinExistence type="predicted"/>
<reference evidence="2" key="1">
    <citation type="journal article" date="2020" name="Stud. Mycol.">
        <title>101 Dothideomycetes genomes: a test case for predicting lifestyles and emergence of pathogens.</title>
        <authorList>
            <person name="Haridas S."/>
            <person name="Albert R."/>
            <person name="Binder M."/>
            <person name="Bloem J."/>
            <person name="Labutti K."/>
            <person name="Salamov A."/>
            <person name="Andreopoulos B."/>
            <person name="Baker S."/>
            <person name="Barry K."/>
            <person name="Bills G."/>
            <person name="Bluhm B."/>
            <person name="Cannon C."/>
            <person name="Castanera R."/>
            <person name="Culley D."/>
            <person name="Daum C."/>
            <person name="Ezra D."/>
            <person name="Gonzalez J."/>
            <person name="Henrissat B."/>
            <person name="Kuo A."/>
            <person name="Liang C."/>
            <person name="Lipzen A."/>
            <person name="Lutzoni F."/>
            <person name="Magnuson J."/>
            <person name="Mondo S."/>
            <person name="Nolan M."/>
            <person name="Ohm R."/>
            <person name="Pangilinan J."/>
            <person name="Park H.-J."/>
            <person name="Ramirez L."/>
            <person name="Alfaro M."/>
            <person name="Sun H."/>
            <person name="Tritt A."/>
            <person name="Yoshinaga Y."/>
            <person name="Zwiers L.-H."/>
            <person name="Turgeon B."/>
            <person name="Goodwin S."/>
            <person name="Spatafora J."/>
            <person name="Crous P."/>
            <person name="Grigoriev I."/>
        </authorList>
    </citation>
    <scope>NUCLEOTIDE SEQUENCE</scope>
    <source>
        <strain evidence="2">CBS 101060</strain>
    </source>
</reference>
<protein>
    <submittedName>
        <fullName evidence="2">Uncharacterized protein</fullName>
    </submittedName>
</protein>
<evidence type="ECO:0000256" key="1">
    <source>
        <dbReference type="SAM" id="SignalP"/>
    </source>
</evidence>
<evidence type="ECO:0000313" key="2">
    <source>
        <dbReference type="EMBL" id="KAF2840403.1"/>
    </source>
</evidence>
<dbReference type="AlphaFoldDB" id="A0A9P4VQZ6"/>
<feature type="chain" id="PRO_5040254069" evidence="1">
    <location>
        <begin position="19"/>
        <end position="145"/>
    </location>
</feature>
<dbReference type="Proteomes" id="UP000799429">
    <property type="component" value="Unassembled WGS sequence"/>
</dbReference>
<comment type="caution">
    <text evidence="2">The sequence shown here is derived from an EMBL/GenBank/DDBJ whole genome shotgun (WGS) entry which is preliminary data.</text>
</comment>
<gene>
    <name evidence="2" type="ORF">M501DRAFT_991406</name>
</gene>
<keyword evidence="3" id="KW-1185">Reference proteome</keyword>
<feature type="signal peptide" evidence="1">
    <location>
        <begin position="1"/>
        <end position="18"/>
    </location>
</feature>
<sequence length="145" mass="15762">MQLSTLLSILSILSIVSAWPSPSRSSNTKKIPDLVDDFWAQKPIPSTVLMAMANDPIEVGEPPIPVTGPGPGEELRILWRLIYCGLRISFSISRVRTTSALSLGLYDISPEARMIASSVCPNKETSPNFPSTVPSYLDKIGSEEC</sequence>
<name>A0A9P4VQZ6_9PEZI</name>
<evidence type="ECO:0000313" key="3">
    <source>
        <dbReference type="Proteomes" id="UP000799429"/>
    </source>
</evidence>